<protein>
    <recommendedName>
        <fullName evidence="2">BON domain-containing protein</fullName>
    </recommendedName>
</protein>
<feature type="region of interest" description="Disordered" evidence="1">
    <location>
        <begin position="76"/>
        <end position="142"/>
    </location>
</feature>
<evidence type="ECO:0000313" key="4">
    <source>
        <dbReference type="Proteomes" id="UP000315750"/>
    </source>
</evidence>
<reference evidence="3 4" key="1">
    <citation type="submission" date="2019-02" db="EMBL/GenBank/DDBJ databases">
        <title>Deep-cultivation of Planctomycetes and their phenomic and genomic characterization uncovers novel biology.</title>
        <authorList>
            <person name="Wiegand S."/>
            <person name="Jogler M."/>
            <person name="Boedeker C."/>
            <person name="Pinto D."/>
            <person name="Vollmers J."/>
            <person name="Rivas-Marin E."/>
            <person name="Kohn T."/>
            <person name="Peeters S.H."/>
            <person name="Heuer A."/>
            <person name="Rast P."/>
            <person name="Oberbeckmann S."/>
            <person name="Bunk B."/>
            <person name="Jeske O."/>
            <person name="Meyerdierks A."/>
            <person name="Storesund J.E."/>
            <person name="Kallscheuer N."/>
            <person name="Luecker S."/>
            <person name="Lage O.M."/>
            <person name="Pohl T."/>
            <person name="Merkel B.J."/>
            <person name="Hornburger P."/>
            <person name="Mueller R.-W."/>
            <person name="Bruemmer F."/>
            <person name="Labrenz M."/>
            <person name="Spormann A.M."/>
            <person name="Op den Camp H."/>
            <person name="Overmann J."/>
            <person name="Amann R."/>
            <person name="Jetten M.S.M."/>
            <person name="Mascher T."/>
            <person name="Medema M.H."/>
            <person name="Devos D.P."/>
            <person name="Kaster A.-K."/>
            <person name="Ovreas L."/>
            <person name="Rohde M."/>
            <person name="Galperin M.Y."/>
            <person name="Jogler C."/>
        </authorList>
    </citation>
    <scope>NUCLEOTIDE SEQUENCE [LARGE SCALE GENOMIC DNA]</scope>
    <source>
        <strain evidence="3 4">Pan181</strain>
    </source>
</reference>
<gene>
    <name evidence="3" type="ORF">Pan181_16270</name>
</gene>
<dbReference type="EMBL" id="CP036278">
    <property type="protein sequence ID" value="QDU55438.1"/>
    <property type="molecule type" value="Genomic_DNA"/>
</dbReference>
<evidence type="ECO:0000313" key="3">
    <source>
        <dbReference type="EMBL" id="QDU55438.1"/>
    </source>
</evidence>
<accession>A0A518AL31</accession>
<dbReference type="InterPro" id="IPR007055">
    <property type="entry name" value="BON_dom"/>
</dbReference>
<sequence length="233" mass="23938">MSRHFRQLMIVATVAGFFAVSPVWGQGIGGSRTTGTGTTGMSSGIGTSGIGGSSLGGGIGTSGIGSGGFGTSGIGQGGFGQSTSGIGNQSNSGFVGRTSDDVTNMFNNMTRQNTQGGQSGRTRNSSNRSTRSSSSNRVQQPVRVTLKVAFDHPAIRTPQRTIAENEKVMELLTDQNLSGVSMSRSEGRVVLGGTAPTAWDRKVAEKLVSLQPTVVSVSNEMSVSETVSTPSPE</sequence>
<dbReference type="Pfam" id="PF04972">
    <property type="entry name" value="BON"/>
    <property type="match status" value="1"/>
</dbReference>
<evidence type="ECO:0000259" key="2">
    <source>
        <dbReference type="Pfam" id="PF04972"/>
    </source>
</evidence>
<proteinExistence type="predicted"/>
<feature type="compositionally biased region" description="Low complexity" evidence="1">
    <location>
        <begin position="120"/>
        <end position="137"/>
    </location>
</feature>
<evidence type="ECO:0000256" key="1">
    <source>
        <dbReference type="SAM" id="MobiDB-lite"/>
    </source>
</evidence>
<dbReference type="RefSeq" id="WP_145246301.1">
    <property type="nucleotide sequence ID" value="NZ_CP036278.1"/>
</dbReference>
<dbReference type="Proteomes" id="UP000315750">
    <property type="component" value="Chromosome"/>
</dbReference>
<organism evidence="3 4">
    <name type="scientific">Aeoliella mucimassa</name>
    <dbReference type="NCBI Taxonomy" id="2527972"/>
    <lineage>
        <taxon>Bacteria</taxon>
        <taxon>Pseudomonadati</taxon>
        <taxon>Planctomycetota</taxon>
        <taxon>Planctomycetia</taxon>
        <taxon>Pirellulales</taxon>
        <taxon>Lacipirellulaceae</taxon>
        <taxon>Aeoliella</taxon>
    </lineage>
</organism>
<feature type="compositionally biased region" description="Polar residues" evidence="1">
    <location>
        <begin position="101"/>
        <end position="114"/>
    </location>
</feature>
<dbReference type="AlphaFoldDB" id="A0A518AL31"/>
<name>A0A518AL31_9BACT</name>
<feature type="domain" description="BON" evidence="2">
    <location>
        <begin position="173"/>
        <end position="224"/>
    </location>
</feature>
<keyword evidence="4" id="KW-1185">Reference proteome</keyword>
<dbReference type="KEGG" id="amuc:Pan181_16270"/>